<dbReference type="EMBL" id="BK015861">
    <property type="protein sequence ID" value="DAD70121.1"/>
    <property type="molecule type" value="Genomic_DNA"/>
</dbReference>
<sequence>MERSCLALRNKYKVSAKEDRTYDGIVFDSKAEMKYYRDVVLPGVANGTIVDYQLQKPYELQPKFKHDGKTVRAITYVCDFYLVYADGHTEVIDIKGMATTEALLKRKLFMYRYPDENCIWLVERKAGWIRYEDCKKRKK</sequence>
<proteinExistence type="predicted"/>
<keyword evidence="1" id="KW-0540">Nuclease</keyword>
<accession>A0A8S5LJM1</accession>
<dbReference type="InterPro" id="IPR009414">
    <property type="entry name" value="DUF1064"/>
</dbReference>
<reference evidence="1" key="1">
    <citation type="journal article" date="2021" name="Proc. Natl. Acad. Sci. U.S.A.">
        <title>A Catalog of Tens of Thousands of Viruses from Human Metagenomes Reveals Hidden Associations with Chronic Diseases.</title>
        <authorList>
            <person name="Tisza M.J."/>
            <person name="Buck C.B."/>
        </authorList>
    </citation>
    <scope>NUCLEOTIDE SEQUENCE</scope>
    <source>
        <strain evidence="1">Ct3o911</strain>
    </source>
</reference>
<keyword evidence="1" id="KW-0378">Hydrolase</keyword>
<keyword evidence="1" id="KW-0255">Endonuclease</keyword>
<dbReference type="Pfam" id="PF06356">
    <property type="entry name" value="DUF1064"/>
    <property type="match status" value="1"/>
</dbReference>
<name>A0A8S5LJM1_9CAUD</name>
<organism evidence="1">
    <name type="scientific">Siphoviridae sp. ct3o911</name>
    <dbReference type="NCBI Taxonomy" id="2827560"/>
    <lineage>
        <taxon>Viruses</taxon>
        <taxon>Duplodnaviria</taxon>
        <taxon>Heunggongvirae</taxon>
        <taxon>Uroviricota</taxon>
        <taxon>Caudoviricetes</taxon>
    </lineage>
</organism>
<evidence type="ECO:0000313" key="1">
    <source>
        <dbReference type="EMBL" id="DAD70121.1"/>
    </source>
</evidence>
<dbReference type="GO" id="GO:0004519">
    <property type="term" value="F:endonuclease activity"/>
    <property type="evidence" value="ECO:0007669"/>
    <property type="project" value="UniProtKB-KW"/>
</dbReference>
<protein>
    <submittedName>
        <fullName evidence="1">Endonuclease</fullName>
    </submittedName>
</protein>